<feature type="domain" description="PE" evidence="1">
    <location>
        <begin position="21"/>
        <end position="102"/>
    </location>
</feature>
<dbReference type="STRING" id="260086.SAMN05216207_100487"/>
<evidence type="ECO:0000313" key="3">
    <source>
        <dbReference type="Proteomes" id="UP000199614"/>
    </source>
</evidence>
<dbReference type="AlphaFoldDB" id="A0A1I4UHE8"/>
<organism evidence="2 3">
    <name type="scientific">Pseudonocardia ammonioxydans</name>
    <dbReference type="NCBI Taxonomy" id="260086"/>
    <lineage>
        <taxon>Bacteria</taxon>
        <taxon>Bacillati</taxon>
        <taxon>Actinomycetota</taxon>
        <taxon>Actinomycetes</taxon>
        <taxon>Pseudonocardiales</taxon>
        <taxon>Pseudonocardiaceae</taxon>
        <taxon>Pseudonocardia</taxon>
    </lineage>
</organism>
<evidence type="ECO:0000313" key="2">
    <source>
        <dbReference type="EMBL" id="SFM88123.1"/>
    </source>
</evidence>
<dbReference type="Gene3D" id="1.10.287.850">
    <property type="entry name" value="HP0062-like domain"/>
    <property type="match status" value="1"/>
</dbReference>
<dbReference type="EMBL" id="FOUY01000004">
    <property type="protein sequence ID" value="SFM88123.1"/>
    <property type="molecule type" value="Genomic_DNA"/>
</dbReference>
<evidence type="ECO:0000259" key="1">
    <source>
        <dbReference type="Pfam" id="PF00934"/>
    </source>
</evidence>
<dbReference type="OrthoDB" id="3579182at2"/>
<accession>A0A1I4UHE8</accession>
<reference evidence="2 3" key="1">
    <citation type="submission" date="2016-10" db="EMBL/GenBank/DDBJ databases">
        <authorList>
            <person name="de Groot N.N."/>
        </authorList>
    </citation>
    <scope>NUCLEOTIDE SEQUENCE [LARGE SCALE GENOMIC DNA]</scope>
    <source>
        <strain evidence="2 3">CGMCC 4.1877</strain>
    </source>
</reference>
<proteinExistence type="predicted"/>
<dbReference type="Proteomes" id="UP000199614">
    <property type="component" value="Unassembled WGS sequence"/>
</dbReference>
<dbReference type="Pfam" id="PF00934">
    <property type="entry name" value="PE"/>
    <property type="match status" value="1"/>
</dbReference>
<gene>
    <name evidence="2" type="ORF">SAMN05216207_100487</name>
</gene>
<protein>
    <submittedName>
        <fullName evidence="2">PE family protein</fullName>
    </submittedName>
</protein>
<sequence length="116" mass="12999">MPLSPEQQRSIADLVAQVNVDNVLQVAAQLRKQADDISRELYTRAPDLVVGSCGRDPVSLDAQQLFQRKIDQILEVHWRHVEELRAAVEALRQAAHRYGYADSIIESTFTTLVSSA</sequence>
<keyword evidence="3" id="KW-1185">Reference proteome</keyword>
<dbReference type="InterPro" id="IPR000084">
    <property type="entry name" value="PE-PGRS_N"/>
</dbReference>
<dbReference type="RefSeq" id="WP_093338375.1">
    <property type="nucleotide sequence ID" value="NZ_FOUY01000004.1"/>
</dbReference>
<name>A0A1I4UHE8_PSUAM</name>